<reference evidence="3" key="1">
    <citation type="submission" date="2020-02" db="EMBL/GenBank/DDBJ databases">
        <title>Flavobacterium sp. genome.</title>
        <authorList>
            <person name="Jung H.S."/>
            <person name="Baek J.H."/>
            <person name="Jeon C.O."/>
        </authorList>
    </citation>
    <scope>NUCLEOTIDE SEQUENCE</scope>
    <source>
        <strain evidence="3">SE-s28</strain>
    </source>
</reference>
<keyword evidence="1" id="KW-0812">Transmembrane</keyword>
<proteinExistence type="predicted"/>
<keyword evidence="4" id="KW-1185">Reference proteome</keyword>
<dbReference type="AlphaFoldDB" id="A0A972JHR2"/>
<keyword evidence="1" id="KW-1133">Transmembrane helix</keyword>
<feature type="domain" description="Acyltransferase 3" evidence="2">
    <location>
        <begin position="16"/>
        <end position="350"/>
    </location>
</feature>
<dbReference type="InterPro" id="IPR002656">
    <property type="entry name" value="Acyl_transf_3_dom"/>
</dbReference>
<dbReference type="PANTHER" id="PTHR23028:SF53">
    <property type="entry name" value="ACYL_TRANSF_3 DOMAIN-CONTAINING PROTEIN"/>
    <property type="match status" value="1"/>
</dbReference>
<evidence type="ECO:0000256" key="1">
    <source>
        <dbReference type="SAM" id="Phobius"/>
    </source>
</evidence>
<accession>A0A972JHR2</accession>
<feature type="transmembrane region" description="Helical" evidence="1">
    <location>
        <begin position="183"/>
        <end position="200"/>
    </location>
</feature>
<protein>
    <submittedName>
        <fullName evidence="3">Acyltransferase</fullName>
    </submittedName>
</protein>
<feature type="transmembrane region" description="Helical" evidence="1">
    <location>
        <begin position="152"/>
        <end position="171"/>
    </location>
</feature>
<dbReference type="GO" id="GO:0016747">
    <property type="term" value="F:acyltransferase activity, transferring groups other than amino-acyl groups"/>
    <property type="evidence" value="ECO:0007669"/>
    <property type="project" value="InterPro"/>
</dbReference>
<dbReference type="Pfam" id="PF01757">
    <property type="entry name" value="Acyl_transf_3"/>
    <property type="match status" value="1"/>
</dbReference>
<feature type="transmembrane region" description="Helical" evidence="1">
    <location>
        <begin position="331"/>
        <end position="353"/>
    </location>
</feature>
<dbReference type="PANTHER" id="PTHR23028">
    <property type="entry name" value="ACETYLTRANSFERASE"/>
    <property type="match status" value="1"/>
</dbReference>
<sequence length="383" mass="44455">MIFSLRRITSSRNFIPEIDGLRFLAISSVVFYHLWHFFLEKDFHSYQGKKNYPILDTLLSHGDFGVPFFFVISACVLGILFAGNTSGFSIKKYFFRRITRIEPPYFISITLLFFGIIHVAKIATFEEQLPKYLSSLAYISNFVYPRAHVNGVAWSLEIEVQFYLIAPILALVFRIKNVLSRRFLLAVSALVFLLLRYFISPGFVSIFDYFHFFLIGFLIADWYVCGIKFLPSTKADSILALLFFGIIWIFKKQDFQIFGVQFLWEAVQLICLTLFFYYVLIQKSLSILTKSWITNIGGMCYSIYLLHFYLISAFGNLVLQVEFSGVKLLNLGMYSLLIMIPMSAICLLFYVLIERPCMDPQWPKKILKLFRKKKCEEGTEGAT</sequence>
<feature type="transmembrane region" description="Helical" evidence="1">
    <location>
        <begin position="206"/>
        <end position="225"/>
    </location>
</feature>
<evidence type="ECO:0000259" key="2">
    <source>
        <dbReference type="Pfam" id="PF01757"/>
    </source>
</evidence>
<dbReference type="GO" id="GO:0000271">
    <property type="term" value="P:polysaccharide biosynthetic process"/>
    <property type="evidence" value="ECO:0007669"/>
    <property type="project" value="TreeGrafter"/>
</dbReference>
<keyword evidence="3" id="KW-0808">Transferase</keyword>
<feature type="transmembrane region" description="Helical" evidence="1">
    <location>
        <begin position="64"/>
        <end position="83"/>
    </location>
</feature>
<keyword evidence="3" id="KW-0012">Acyltransferase</keyword>
<feature type="transmembrane region" description="Helical" evidence="1">
    <location>
        <begin position="232"/>
        <end position="250"/>
    </location>
</feature>
<organism evidence="3 4">
    <name type="scientific">Flavobacterium silvaticum</name>
    <dbReference type="NCBI Taxonomy" id="1852020"/>
    <lineage>
        <taxon>Bacteria</taxon>
        <taxon>Pseudomonadati</taxon>
        <taxon>Bacteroidota</taxon>
        <taxon>Flavobacteriia</taxon>
        <taxon>Flavobacteriales</taxon>
        <taxon>Flavobacteriaceae</taxon>
        <taxon>Flavobacterium</taxon>
    </lineage>
</organism>
<comment type="caution">
    <text evidence="3">The sequence shown here is derived from an EMBL/GenBank/DDBJ whole genome shotgun (WGS) entry which is preliminary data.</text>
</comment>
<feature type="transmembrane region" description="Helical" evidence="1">
    <location>
        <begin position="262"/>
        <end position="280"/>
    </location>
</feature>
<evidence type="ECO:0000313" key="3">
    <source>
        <dbReference type="EMBL" id="NMH29501.1"/>
    </source>
</evidence>
<name>A0A972JHR2_9FLAO</name>
<keyword evidence="1" id="KW-0472">Membrane</keyword>
<evidence type="ECO:0000313" key="4">
    <source>
        <dbReference type="Proteomes" id="UP000712080"/>
    </source>
</evidence>
<feature type="transmembrane region" description="Helical" evidence="1">
    <location>
        <begin position="104"/>
        <end position="123"/>
    </location>
</feature>
<dbReference type="RefSeq" id="WP_169528588.1">
    <property type="nucleotide sequence ID" value="NZ_JAAMPU010000108.1"/>
</dbReference>
<dbReference type="GO" id="GO:0016020">
    <property type="term" value="C:membrane"/>
    <property type="evidence" value="ECO:0007669"/>
    <property type="project" value="TreeGrafter"/>
</dbReference>
<dbReference type="Proteomes" id="UP000712080">
    <property type="component" value="Unassembled WGS sequence"/>
</dbReference>
<feature type="transmembrane region" description="Helical" evidence="1">
    <location>
        <begin position="21"/>
        <end position="39"/>
    </location>
</feature>
<dbReference type="InterPro" id="IPR050879">
    <property type="entry name" value="Acyltransferase_3"/>
</dbReference>
<gene>
    <name evidence="3" type="ORF">G6047_15790</name>
</gene>
<dbReference type="EMBL" id="JAAMPU010000108">
    <property type="protein sequence ID" value="NMH29501.1"/>
    <property type="molecule type" value="Genomic_DNA"/>
</dbReference>
<feature type="transmembrane region" description="Helical" evidence="1">
    <location>
        <begin position="292"/>
        <end position="311"/>
    </location>
</feature>